<evidence type="ECO:0000256" key="2">
    <source>
        <dbReference type="SAM" id="Phobius"/>
    </source>
</evidence>
<gene>
    <name evidence="4" type="ORF">ACH4F9_13275</name>
</gene>
<dbReference type="Proteomes" id="UP001610818">
    <property type="component" value="Unassembled WGS sequence"/>
</dbReference>
<evidence type="ECO:0000313" key="5">
    <source>
        <dbReference type="Proteomes" id="UP001610818"/>
    </source>
</evidence>
<feature type="region of interest" description="Disordered" evidence="1">
    <location>
        <begin position="359"/>
        <end position="378"/>
    </location>
</feature>
<evidence type="ECO:0000313" key="4">
    <source>
        <dbReference type="EMBL" id="MFH8545964.1"/>
    </source>
</evidence>
<name>A0ABW7QP23_9ACTN</name>
<dbReference type="Pfam" id="PF25231">
    <property type="entry name" value="DUF7847"/>
    <property type="match status" value="1"/>
</dbReference>
<accession>A0ABW7QP23</accession>
<reference evidence="4 5" key="1">
    <citation type="submission" date="2024-10" db="EMBL/GenBank/DDBJ databases">
        <title>The Natural Products Discovery Center: Release of the First 8490 Sequenced Strains for Exploring Actinobacteria Biosynthetic Diversity.</title>
        <authorList>
            <person name="Kalkreuter E."/>
            <person name="Kautsar S.A."/>
            <person name="Yang D."/>
            <person name="Bader C.D."/>
            <person name="Teijaro C.N."/>
            <person name="Fluegel L."/>
            <person name="Davis C.M."/>
            <person name="Simpson J.R."/>
            <person name="Lauterbach L."/>
            <person name="Steele A.D."/>
            <person name="Gui C."/>
            <person name="Meng S."/>
            <person name="Li G."/>
            <person name="Viehrig K."/>
            <person name="Ye F."/>
            <person name="Su P."/>
            <person name="Kiefer A.F."/>
            <person name="Nichols A."/>
            <person name="Cepeda A.J."/>
            <person name="Yan W."/>
            <person name="Fan B."/>
            <person name="Jiang Y."/>
            <person name="Adhikari A."/>
            <person name="Zheng C.-J."/>
            <person name="Schuster L."/>
            <person name="Cowan T.M."/>
            <person name="Smanski M.J."/>
            <person name="Chevrette M.G."/>
            <person name="De Carvalho L.P.S."/>
            <person name="Shen B."/>
        </authorList>
    </citation>
    <scope>NUCLEOTIDE SEQUENCE [LARGE SCALE GENOMIC DNA]</scope>
    <source>
        <strain evidence="4 5">NPDC017990</strain>
    </source>
</reference>
<keyword evidence="2" id="KW-0472">Membrane</keyword>
<evidence type="ECO:0000256" key="1">
    <source>
        <dbReference type="SAM" id="MobiDB-lite"/>
    </source>
</evidence>
<feature type="transmembrane region" description="Helical" evidence="2">
    <location>
        <begin position="112"/>
        <end position="136"/>
    </location>
</feature>
<feature type="domain" description="DUF7847" evidence="3">
    <location>
        <begin position="70"/>
        <end position="325"/>
    </location>
</feature>
<protein>
    <recommendedName>
        <fullName evidence="3">DUF7847 domain-containing protein</fullName>
    </recommendedName>
</protein>
<dbReference type="PANTHER" id="PTHR33133:SF1">
    <property type="entry name" value="EXPRESSED PROTEIN-RELATED"/>
    <property type="match status" value="1"/>
</dbReference>
<feature type="transmembrane region" description="Helical" evidence="2">
    <location>
        <begin position="208"/>
        <end position="236"/>
    </location>
</feature>
<dbReference type="EMBL" id="JBIRGQ010000002">
    <property type="protein sequence ID" value="MFH8545964.1"/>
    <property type="molecule type" value="Genomic_DNA"/>
</dbReference>
<feature type="transmembrane region" description="Helical" evidence="2">
    <location>
        <begin position="256"/>
        <end position="277"/>
    </location>
</feature>
<feature type="transmembrane region" description="Helical" evidence="2">
    <location>
        <begin position="66"/>
        <end position="92"/>
    </location>
</feature>
<feature type="transmembrane region" description="Helical" evidence="2">
    <location>
        <begin position="311"/>
        <end position="340"/>
    </location>
</feature>
<keyword evidence="2" id="KW-1133">Transmembrane helix</keyword>
<keyword evidence="2" id="KW-0812">Transmembrane</keyword>
<sequence length="378" mass="39663">MGPPQGPYGGQYGGQYGGSWPGGGWPGGWTPPPPPPKPGVIPLAPLSVDRVLAGAFTTMRRYAKTLFGTALAAYGLLLAVVAAAAVIAYVTVREHWHALSEPDGTFSWDDGRPVLIAFGAVWLLAMVCTLVVNSFIQASCAATLHEAVLGRPAAFAAVWRRAWARTPAVTLVTLLLAFVVMLPVGACVLLFAGLFVMLLSGWAVPFGALFLLLLVVTPLAAWLYVIFAFAPAAAVLETAGPLQALRRSVRLVRGAWWRTFGISLLAGFIVGAVSLAVRLPLQFAAPAPPSVDPDSSASAVLLDQLRSQFGLYAVFTLAATLVTQLAASVFLPLVTAVLYIDQRIRKEGLAHTLAQAAAEDAEDAEDQAERGGALSSAP</sequence>
<organism evidence="4 5">
    <name type="scientific">Streptomyces longisporoflavus</name>
    <dbReference type="NCBI Taxonomy" id="28044"/>
    <lineage>
        <taxon>Bacteria</taxon>
        <taxon>Bacillati</taxon>
        <taxon>Actinomycetota</taxon>
        <taxon>Actinomycetes</taxon>
        <taxon>Kitasatosporales</taxon>
        <taxon>Streptomycetaceae</taxon>
        <taxon>Streptomyces</taxon>
    </lineage>
</organism>
<feature type="transmembrane region" description="Helical" evidence="2">
    <location>
        <begin position="169"/>
        <end position="202"/>
    </location>
</feature>
<comment type="caution">
    <text evidence="4">The sequence shown here is derived from an EMBL/GenBank/DDBJ whole genome shotgun (WGS) entry which is preliminary data.</text>
</comment>
<evidence type="ECO:0000259" key="3">
    <source>
        <dbReference type="Pfam" id="PF25231"/>
    </source>
</evidence>
<keyword evidence="5" id="KW-1185">Reference proteome</keyword>
<dbReference type="PANTHER" id="PTHR33133">
    <property type="entry name" value="OS08G0107100 PROTEIN-RELATED"/>
    <property type="match status" value="1"/>
</dbReference>
<proteinExistence type="predicted"/>
<feature type="compositionally biased region" description="Gly residues" evidence="1">
    <location>
        <begin position="7"/>
        <end position="27"/>
    </location>
</feature>
<dbReference type="RefSeq" id="WP_397711217.1">
    <property type="nucleotide sequence ID" value="NZ_JBIRGN010000002.1"/>
</dbReference>
<feature type="region of interest" description="Disordered" evidence="1">
    <location>
        <begin position="1"/>
        <end position="36"/>
    </location>
</feature>
<dbReference type="InterPro" id="IPR057169">
    <property type="entry name" value="DUF7847"/>
</dbReference>